<feature type="compositionally biased region" description="Basic and acidic residues" evidence="1">
    <location>
        <begin position="982"/>
        <end position="994"/>
    </location>
</feature>
<evidence type="ECO:0000313" key="6">
    <source>
        <dbReference type="Proteomes" id="UP000281245"/>
    </source>
</evidence>
<feature type="compositionally biased region" description="Low complexity" evidence="1">
    <location>
        <begin position="43"/>
        <end position="54"/>
    </location>
</feature>
<feature type="compositionally biased region" description="Low complexity" evidence="1">
    <location>
        <begin position="585"/>
        <end position="595"/>
    </location>
</feature>
<accession>A0A3M6XN17</accession>
<dbReference type="Proteomes" id="UP000282582">
    <property type="component" value="Unassembled WGS sequence"/>
</dbReference>
<feature type="region of interest" description="Disordered" evidence="1">
    <location>
        <begin position="305"/>
        <end position="330"/>
    </location>
</feature>
<feature type="compositionally biased region" description="Polar residues" evidence="1">
    <location>
        <begin position="305"/>
        <end position="315"/>
    </location>
</feature>
<sequence>MGPPMVTAAPAPYIFASIPPPPLPEFYMNARKPKSYAPPPSASSPSSSTSSTASLSDRPDNDDKAQTTVKTKTRIKTSKQSQQRKADTIAQRIVAEAQLPPAVVEDATDERKMVTFQGVSGTTPTPIVTLPPPPPAYSDEIPPLAVYHICRICFRPRSSAYHRSHPIPVNAVPPPPGICRRCRILKVEETTTKAAKTDREVREIEIVRQSKSNDIRLGLFTGINNEDYISRGEWEAGRTRALLREAERQRLENEEEESENDGDVTYRHVRIRQRVDCPTRAEQIATNVLPCLPKPRTSIYSTAQDAIDQVSSPSEETLGVDSKKSTSDQKRPISYTAIATGATEQRTKLVSSREDAVPSRRVKVSTSVTRAGSSNSSHSQSTVKAKAKVETEVPNPAPTESEIRKLAREEIVKYRQAERKLQAHPDPYAHGRMVPVERRIDTKASNNEDAPWRKDTLRVQIGKAGATDQKVTRNSAPEVQRAPAARQKAPPPARDTPNESRDNYPGPDIRSKPQNRAANEREVIVERAERRSEASKKDRRNEDADVRGPSLPAKATPKPRSTTTEQRSATSEKTKWVQSGQEAHSPSATSSSSSSRSKHSPQTAEWYQERTSWRARSPQSSGPRKSNVVEIETEVEVPSGTKPQAAANYNRVGSSRSAIVREVHQHAEQEKSARSSYIRPAASERSIKPTDREYWEVNSEEHRADVHSSASRDIHVRYGRGEVGGQDQVTGRPSNGSERTVRTESFKFSGPDPRHMKEAIPERAYDRRMSAAEAEKSRTGTAEQSPPAPVDPRKCRKSPPADEYEWTHIQRIIQPANQPWRRDPFDTHPGGHYTETVNYQHNSRHGSSDPRPSQTAKTPIHEQESTASRKTERRDYREATSQLSRYEAQASASFQQETSERSGQSRKSTKRREAKVSPSEGSNARVRFASKVEFSPTPPGSDASSAQFRIIGPQGRSKSKGRLSGGGWESGEDLIAEYERRGRARARDQDRGEMHASSAKVTRELQTQQGGVSGSWGSWDGVTEEEVPYRDVNGARNQPRKIRPLAEALSESPSRENLYESFSAYNSSTRSRLDSYGPYRSEGLRSDSLEVGDGSTHDHDGHWEDRRSDYWPEASHGAALR</sequence>
<feature type="compositionally biased region" description="Polar residues" evidence="1">
    <location>
        <begin position="727"/>
        <end position="738"/>
    </location>
</feature>
<feature type="compositionally biased region" description="Basic and acidic residues" evidence="1">
    <location>
        <begin position="752"/>
        <end position="778"/>
    </location>
</feature>
<evidence type="ECO:0000313" key="2">
    <source>
        <dbReference type="EMBL" id="RMX79015.1"/>
    </source>
</evidence>
<feature type="compositionally biased region" description="Basic and acidic residues" evidence="1">
    <location>
        <begin position="518"/>
        <end position="546"/>
    </location>
</feature>
<dbReference type="EMBL" id="QWIL01000677">
    <property type="protein sequence ID" value="RMY15559.1"/>
    <property type="molecule type" value="Genomic_DNA"/>
</dbReference>
<feature type="region of interest" description="Disordered" evidence="1">
    <location>
        <begin position="346"/>
        <end position="399"/>
    </location>
</feature>
<protein>
    <submittedName>
        <fullName evidence="3">Uncharacterized protein</fullName>
    </submittedName>
</protein>
<evidence type="ECO:0000313" key="4">
    <source>
        <dbReference type="EMBL" id="RMY15559.1"/>
    </source>
</evidence>
<feature type="region of interest" description="Disordered" evidence="1">
    <location>
        <begin position="442"/>
        <end position="685"/>
    </location>
</feature>
<reference evidence="5 6" key="1">
    <citation type="journal article" date="2018" name="BMC Genomics">
        <title>Genomic evidence for intraspecific hybridization in a clonal and extremely halotolerant yeast.</title>
        <authorList>
            <person name="Gostincar C."/>
            <person name="Stajich J.E."/>
            <person name="Zupancic J."/>
            <person name="Zalar P."/>
            <person name="Gunde-Cimerman N."/>
        </authorList>
    </citation>
    <scope>NUCLEOTIDE SEQUENCE [LARGE SCALE GENOMIC DNA]</scope>
    <source>
        <strain evidence="3 7">EXF-6654</strain>
        <strain evidence="2 6">EXF-6656</strain>
        <strain evidence="4 5">EXF-6669</strain>
    </source>
</reference>
<gene>
    <name evidence="4" type="ORF">D0867_06789</name>
    <name evidence="3" type="ORF">D0868_13764</name>
    <name evidence="2" type="ORF">D0869_08622</name>
</gene>
<dbReference type="AlphaFoldDB" id="A0A3M6XN17"/>
<feature type="compositionally biased region" description="Basic and acidic residues" evidence="1">
    <location>
        <begin position="321"/>
        <end position="330"/>
    </location>
</feature>
<feature type="compositionally biased region" description="Polar residues" evidence="1">
    <location>
        <begin position="364"/>
        <end position="383"/>
    </location>
</feature>
<dbReference type="OrthoDB" id="3642901at2759"/>
<dbReference type="Proteomes" id="UP000271337">
    <property type="component" value="Unassembled WGS sequence"/>
</dbReference>
<feature type="compositionally biased region" description="Polar residues" evidence="1">
    <location>
        <begin position="879"/>
        <end position="906"/>
    </location>
</feature>
<dbReference type="EMBL" id="QWIJ01000757">
    <property type="protein sequence ID" value="RMX79015.1"/>
    <property type="molecule type" value="Genomic_DNA"/>
</dbReference>
<feature type="compositionally biased region" description="Basic and acidic residues" evidence="1">
    <location>
        <begin position="659"/>
        <end position="673"/>
    </location>
</feature>
<feature type="compositionally biased region" description="Low complexity" evidence="1">
    <location>
        <begin position="1006"/>
        <end position="1021"/>
    </location>
</feature>
<dbReference type="EMBL" id="QWIK01001889">
    <property type="protein sequence ID" value="RMX91820.1"/>
    <property type="molecule type" value="Genomic_DNA"/>
</dbReference>
<dbReference type="Proteomes" id="UP000281245">
    <property type="component" value="Unassembled WGS sequence"/>
</dbReference>
<feature type="compositionally biased region" description="Polar residues" evidence="1">
    <location>
        <begin position="559"/>
        <end position="569"/>
    </location>
</feature>
<feature type="compositionally biased region" description="Basic and acidic residues" evidence="1">
    <location>
        <begin position="859"/>
        <end position="878"/>
    </location>
</feature>
<proteinExistence type="predicted"/>
<evidence type="ECO:0000256" key="1">
    <source>
        <dbReference type="SAM" id="MobiDB-lite"/>
    </source>
</evidence>
<feature type="region of interest" description="Disordered" evidence="1">
    <location>
        <begin position="982"/>
        <end position="1121"/>
    </location>
</feature>
<organism evidence="3 7">
    <name type="scientific">Hortaea werneckii</name>
    <name type="common">Black yeast</name>
    <name type="synonym">Cladosporium werneckii</name>
    <dbReference type="NCBI Taxonomy" id="91943"/>
    <lineage>
        <taxon>Eukaryota</taxon>
        <taxon>Fungi</taxon>
        <taxon>Dikarya</taxon>
        <taxon>Ascomycota</taxon>
        <taxon>Pezizomycotina</taxon>
        <taxon>Dothideomycetes</taxon>
        <taxon>Dothideomycetidae</taxon>
        <taxon>Mycosphaerellales</taxon>
        <taxon>Teratosphaeriaceae</taxon>
        <taxon>Hortaea</taxon>
    </lineage>
</organism>
<name>A0A3M6XN17_HORWE</name>
<evidence type="ECO:0000313" key="5">
    <source>
        <dbReference type="Proteomes" id="UP000271337"/>
    </source>
</evidence>
<feature type="region of interest" description="Disordered" evidence="1">
    <location>
        <begin position="699"/>
        <end position="969"/>
    </location>
</feature>
<feature type="region of interest" description="Disordered" evidence="1">
    <location>
        <begin position="20"/>
        <end position="87"/>
    </location>
</feature>
<feature type="compositionally biased region" description="Basic and acidic residues" evidence="1">
    <location>
        <begin position="346"/>
        <end position="358"/>
    </location>
</feature>
<feature type="compositionally biased region" description="Basic and acidic residues" evidence="1">
    <location>
        <begin position="1095"/>
        <end position="1110"/>
    </location>
</feature>
<feature type="compositionally biased region" description="Basic and acidic residues" evidence="1">
    <location>
        <begin position="699"/>
        <end position="720"/>
    </location>
</feature>
<evidence type="ECO:0000313" key="3">
    <source>
        <dbReference type="EMBL" id="RMX91820.1"/>
    </source>
</evidence>
<evidence type="ECO:0000313" key="7">
    <source>
        <dbReference type="Proteomes" id="UP000282582"/>
    </source>
</evidence>
<comment type="caution">
    <text evidence="3">The sequence shown here is derived from an EMBL/GenBank/DDBJ whole genome shotgun (WGS) entry which is preliminary data.</text>
</comment>